<feature type="active site" description="Nucleophile" evidence="6">
    <location>
        <position position="450"/>
    </location>
</feature>
<dbReference type="CDD" id="cd16913">
    <property type="entry name" value="YkuD_like"/>
    <property type="match status" value="1"/>
</dbReference>
<dbReference type="PANTHER" id="PTHR30582:SF33">
    <property type="entry name" value="EXPORTED PROTEIN"/>
    <property type="match status" value="1"/>
</dbReference>
<dbReference type="GO" id="GO:0008360">
    <property type="term" value="P:regulation of cell shape"/>
    <property type="evidence" value="ECO:0007669"/>
    <property type="project" value="UniProtKB-UniRule"/>
</dbReference>
<dbReference type="InterPro" id="IPR038054">
    <property type="entry name" value="LD_TPept-like_central_sf"/>
</dbReference>
<comment type="pathway">
    <text evidence="1 6">Cell wall biogenesis; peptidoglycan biosynthesis.</text>
</comment>
<dbReference type="GO" id="GO:0071555">
    <property type="term" value="P:cell wall organization"/>
    <property type="evidence" value="ECO:0007669"/>
    <property type="project" value="UniProtKB-UniRule"/>
</dbReference>
<evidence type="ECO:0000259" key="7">
    <source>
        <dbReference type="PROSITE" id="PS52029"/>
    </source>
</evidence>
<dbReference type="UniPathway" id="UPA00219"/>
<keyword evidence="3 6" id="KW-0133">Cell shape</keyword>
<evidence type="ECO:0000256" key="1">
    <source>
        <dbReference type="ARBA" id="ARBA00004752"/>
    </source>
</evidence>
<dbReference type="Gene3D" id="2.40.440.10">
    <property type="entry name" value="L,D-transpeptidase catalytic domain-like"/>
    <property type="match status" value="1"/>
</dbReference>
<proteinExistence type="predicted"/>
<dbReference type="Pfam" id="PF12229">
    <property type="entry name" value="PG_binding_4"/>
    <property type="match status" value="2"/>
</dbReference>
<reference evidence="8 9" key="1">
    <citation type="journal article" date="2015" name="Genome Announc.">
        <title>Expanding the biotechnology potential of lactobacilli through comparative genomics of 213 strains and associated genera.</title>
        <authorList>
            <person name="Sun Z."/>
            <person name="Harris H.M."/>
            <person name="McCann A."/>
            <person name="Guo C."/>
            <person name="Argimon S."/>
            <person name="Zhang W."/>
            <person name="Yang X."/>
            <person name="Jeffery I.B."/>
            <person name="Cooney J.C."/>
            <person name="Kagawa T.F."/>
            <person name="Liu W."/>
            <person name="Song Y."/>
            <person name="Salvetti E."/>
            <person name="Wrobel A."/>
            <person name="Rasinkangas P."/>
            <person name="Parkhill J."/>
            <person name="Rea M.C."/>
            <person name="O'Sullivan O."/>
            <person name="Ritari J."/>
            <person name="Douillard F.P."/>
            <person name="Paul Ross R."/>
            <person name="Yang R."/>
            <person name="Briner A.E."/>
            <person name="Felis G.E."/>
            <person name="de Vos W.M."/>
            <person name="Barrangou R."/>
            <person name="Klaenhammer T.R."/>
            <person name="Caufield P.W."/>
            <person name="Cui Y."/>
            <person name="Zhang H."/>
            <person name="O'Toole P.W."/>
        </authorList>
    </citation>
    <scope>NUCLEOTIDE SEQUENCE [LARGE SCALE GENOMIC DNA]</scope>
    <source>
        <strain evidence="8 9">DSM 18001</strain>
    </source>
</reference>
<dbReference type="GO" id="GO:0005576">
    <property type="term" value="C:extracellular region"/>
    <property type="evidence" value="ECO:0007669"/>
    <property type="project" value="TreeGrafter"/>
</dbReference>
<comment type="caution">
    <text evidence="8">The sequence shown here is derived from an EMBL/GenBank/DDBJ whole genome shotgun (WGS) entry which is preliminary data.</text>
</comment>
<dbReference type="GO" id="GO:0018104">
    <property type="term" value="P:peptidoglycan-protein cross-linking"/>
    <property type="evidence" value="ECO:0007669"/>
    <property type="project" value="TreeGrafter"/>
</dbReference>
<protein>
    <recommendedName>
        <fullName evidence="7">L,D-TPase catalytic domain-containing protein</fullName>
    </recommendedName>
</protein>
<keyword evidence="2" id="KW-0808">Transferase</keyword>
<evidence type="ECO:0000256" key="4">
    <source>
        <dbReference type="ARBA" id="ARBA00022984"/>
    </source>
</evidence>
<name>A0A0R2KUP5_9LACO</name>
<accession>A0A0R2KUP5</accession>
<dbReference type="Gene3D" id="3.10.20.800">
    <property type="match status" value="1"/>
</dbReference>
<organism evidence="8 9">
    <name type="scientific">Pediococcus stilesii</name>
    <dbReference type="NCBI Taxonomy" id="331679"/>
    <lineage>
        <taxon>Bacteria</taxon>
        <taxon>Bacillati</taxon>
        <taxon>Bacillota</taxon>
        <taxon>Bacilli</taxon>
        <taxon>Lactobacillales</taxon>
        <taxon>Lactobacillaceae</taxon>
        <taxon>Pediococcus</taxon>
    </lineage>
</organism>
<dbReference type="PANTHER" id="PTHR30582">
    <property type="entry name" value="L,D-TRANSPEPTIDASE"/>
    <property type="match status" value="1"/>
</dbReference>
<evidence type="ECO:0000313" key="8">
    <source>
        <dbReference type="EMBL" id="KRN93168.1"/>
    </source>
</evidence>
<keyword evidence="5 6" id="KW-0961">Cell wall biogenesis/degradation</keyword>
<evidence type="ECO:0000256" key="6">
    <source>
        <dbReference type="PROSITE-ProRule" id="PRU01373"/>
    </source>
</evidence>
<dbReference type="GO" id="GO:0016740">
    <property type="term" value="F:transferase activity"/>
    <property type="evidence" value="ECO:0007669"/>
    <property type="project" value="UniProtKB-KW"/>
</dbReference>
<dbReference type="Pfam" id="PF03734">
    <property type="entry name" value="YkuD"/>
    <property type="match status" value="1"/>
</dbReference>
<feature type="active site" description="Proton donor/acceptor" evidence="6">
    <location>
        <position position="429"/>
    </location>
</feature>
<sequence>MMQQRRNNNKKKSKKPLIWIGAIVALGAIYAGGAYHYSSAKTFMPNTTIEGVNVAGKNSEQAQSLISQHIKNQTINLTDNDKVISKVKLADAGYTSTSSQSIAKAIENQNALMWPLQLINVANADSSVVVKPDKDSNAKLTAYAKKTATKLNRTRDAGTPATVSVSNGKVNVTDGKKGNTINATLLAEEIKSSVAEGKRDVNLSNTYQSTSNSSDVNKIKNQVKALSTEKAVYNVNGNTVTIPNATITSWIIIDKNADGTQKVNLDQTKLTAYLNGLNDKYASYQSDVTFNSTKQGSQTVKGGTFGWSIVTATDATKLTNNILAGKDFTEKATISGSGTSLKKGQLGNTYVEVDKTNQHMWYYENGKLVISTDVVTGKPSNGNTTPTGVYFVWNKQRNTTLKGSNDDGSAYASPVDYWMPIDYTGVGLHDSPWQPQYGGTWYKTHGSHGCVNTPPATMKKLYDAVATGTPVIVF</sequence>
<dbReference type="PROSITE" id="PS52029">
    <property type="entry name" value="LD_TPASE"/>
    <property type="match status" value="1"/>
</dbReference>
<dbReference type="EMBL" id="JQBX01000023">
    <property type="protein sequence ID" value="KRN93168.1"/>
    <property type="molecule type" value="Genomic_DNA"/>
</dbReference>
<evidence type="ECO:0000256" key="5">
    <source>
        <dbReference type="ARBA" id="ARBA00023316"/>
    </source>
</evidence>
<evidence type="ECO:0000256" key="2">
    <source>
        <dbReference type="ARBA" id="ARBA00022679"/>
    </source>
</evidence>
<feature type="domain" description="L,D-TPase catalytic" evidence="7">
    <location>
        <begin position="349"/>
        <end position="474"/>
    </location>
</feature>
<dbReference type="SUPFAM" id="SSF143985">
    <property type="entry name" value="L,D-transpeptidase pre-catalytic domain-like"/>
    <property type="match status" value="1"/>
</dbReference>
<dbReference type="InterPro" id="IPR038063">
    <property type="entry name" value="Transpep_catalytic_dom"/>
</dbReference>
<dbReference type="AlphaFoldDB" id="A0A0R2KUP5"/>
<keyword evidence="4 6" id="KW-0573">Peptidoglycan synthesis</keyword>
<dbReference type="STRING" id="331679.IV81_GL000931"/>
<dbReference type="InterPro" id="IPR022029">
    <property type="entry name" value="YoaR-like_PG-bd"/>
</dbReference>
<evidence type="ECO:0000313" key="9">
    <source>
        <dbReference type="Proteomes" id="UP000051859"/>
    </source>
</evidence>
<evidence type="ECO:0000256" key="3">
    <source>
        <dbReference type="ARBA" id="ARBA00022960"/>
    </source>
</evidence>
<keyword evidence="9" id="KW-1185">Reference proteome</keyword>
<gene>
    <name evidence="8" type="ORF">IV81_GL000931</name>
</gene>
<dbReference type="PATRIC" id="fig|331679.3.peg.937"/>
<dbReference type="SUPFAM" id="SSF141523">
    <property type="entry name" value="L,D-transpeptidase catalytic domain-like"/>
    <property type="match status" value="1"/>
</dbReference>
<dbReference type="GO" id="GO:0071972">
    <property type="term" value="F:peptidoglycan L,D-transpeptidase activity"/>
    <property type="evidence" value="ECO:0007669"/>
    <property type="project" value="TreeGrafter"/>
</dbReference>
<dbReference type="Proteomes" id="UP000051859">
    <property type="component" value="Unassembled WGS sequence"/>
</dbReference>
<dbReference type="InterPro" id="IPR005490">
    <property type="entry name" value="LD_TPept_cat_dom"/>
</dbReference>
<dbReference type="InterPro" id="IPR050979">
    <property type="entry name" value="LD-transpeptidase"/>
</dbReference>